<evidence type="ECO:0000256" key="3">
    <source>
        <dbReference type="SAM" id="Phobius"/>
    </source>
</evidence>
<keyword evidence="3" id="KW-0472">Membrane</keyword>
<feature type="transmembrane region" description="Helical" evidence="3">
    <location>
        <begin position="6"/>
        <end position="31"/>
    </location>
</feature>
<dbReference type="Proteomes" id="UP000886520">
    <property type="component" value="Chromosome 5"/>
</dbReference>
<name>A0A9D4ZMM9_ADICA</name>
<proteinExistence type="predicted"/>
<organism evidence="4 5">
    <name type="scientific">Adiantum capillus-veneris</name>
    <name type="common">Maidenhair fern</name>
    <dbReference type="NCBI Taxonomy" id="13818"/>
    <lineage>
        <taxon>Eukaryota</taxon>
        <taxon>Viridiplantae</taxon>
        <taxon>Streptophyta</taxon>
        <taxon>Embryophyta</taxon>
        <taxon>Tracheophyta</taxon>
        <taxon>Polypodiopsida</taxon>
        <taxon>Polypodiidae</taxon>
        <taxon>Polypodiales</taxon>
        <taxon>Pteridineae</taxon>
        <taxon>Pteridaceae</taxon>
        <taxon>Vittarioideae</taxon>
        <taxon>Adiantum</taxon>
    </lineage>
</organism>
<gene>
    <name evidence="4" type="ORF">GOP47_0004836</name>
</gene>
<keyword evidence="3" id="KW-1133">Transmembrane helix</keyword>
<evidence type="ECO:0000313" key="4">
    <source>
        <dbReference type="EMBL" id="KAI5079357.1"/>
    </source>
</evidence>
<dbReference type="InterPro" id="IPR012340">
    <property type="entry name" value="NA-bd_OB-fold"/>
</dbReference>
<comment type="caution">
    <text evidence="4">The sequence shown here is derived from an EMBL/GenBank/DDBJ whole genome shotgun (WGS) entry which is preliminary data.</text>
</comment>
<evidence type="ECO:0000256" key="2">
    <source>
        <dbReference type="ARBA" id="ARBA00022840"/>
    </source>
</evidence>
<dbReference type="EMBL" id="JABFUD020000005">
    <property type="protein sequence ID" value="KAI5079357.1"/>
    <property type="molecule type" value="Genomic_DNA"/>
</dbReference>
<keyword evidence="3" id="KW-0812">Transmembrane</keyword>
<dbReference type="GO" id="GO:0005524">
    <property type="term" value="F:ATP binding"/>
    <property type="evidence" value="ECO:0007669"/>
    <property type="project" value="UniProtKB-KW"/>
</dbReference>
<keyword evidence="5" id="KW-1185">Reference proteome</keyword>
<keyword evidence="2" id="KW-0067">ATP-binding</keyword>
<dbReference type="InterPro" id="IPR050221">
    <property type="entry name" value="26S_Proteasome_ATPase"/>
</dbReference>
<dbReference type="Gene3D" id="2.40.50.140">
    <property type="entry name" value="Nucleic acid-binding proteins"/>
    <property type="match status" value="1"/>
</dbReference>
<dbReference type="PANTHER" id="PTHR23073">
    <property type="entry name" value="26S PROTEASOME REGULATORY SUBUNIT"/>
    <property type="match status" value="1"/>
</dbReference>
<dbReference type="OrthoDB" id="5788672at2759"/>
<dbReference type="AlphaFoldDB" id="A0A9D4ZMM9"/>
<sequence>MDASIYLHIFHIVLVVIMHARHIISLFSYIVSSLSTLSSCRVDCNKYQIQKSLPPKIDPRVTMVTLEEKPDVTYSDVGGCKEQIKNMG</sequence>
<protein>
    <submittedName>
        <fullName evidence="4">Uncharacterized protein</fullName>
    </submittedName>
</protein>
<reference evidence="4 5" key="1">
    <citation type="submission" date="2021-01" db="EMBL/GenBank/DDBJ databases">
        <title>Adiantum capillus-veneris genome.</title>
        <authorList>
            <person name="Fang Y."/>
            <person name="Liao Q."/>
        </authorList>
    </citation>
    <scope>NUCLEOTIDE SEQUENCE [LARGE SCALE GENOMIC DNA]</scope>
    <source>
        <strain evidence="4">H3</strain>
        <tissue evidence="4">Leaf</tissue>
    </source>
</reference>
<accession>A0A9D4ZMM9</accession>
<evidence type="ECO:0000313" key="5">
    <source>
        <dbReference type="Proteomes" id="UP000886520"/>
    </source>
</evidence>
<keyword evidence="1" id="KW-0547">Nucleotide-binding</keyword>
<evidence type="ECO:0000256" key="1">
    <source>
        <dbReference type="ARBA" id="ARBA00022741"/>
    </source>
</evidence>